<dbReference type="InterPro" id="IPR036179">
    <property type="entry name" value="Ig-like_dom_sf"/>
</dbReference>
<dbReference type="InterPro" id="IPR013106">
    <property type="entry name" value="Ig_V-set"/>
</dbReference>
<evidence type="ECO:0000313" key="3">
    <source>
        <dbReference type="Proteomes" id="UP000008225"/>
    </source>
</evidence>
<protein>
    <recommendedName>
        <fullName evidence="1">Immunoglobulin V-set domain-containing protein</fullName>
    </recommendedName>
</protein>
<dbReference type="Ensembl" id="ENSCJAT00000071337.2">
    <property type="protein sequence ID" value="ENSCJAP00000058122.1"/>
    <property type="gene ID" value="ENSCJAG00000047980.2"/>
</dbReference>
<name>A0A2R8P8Y8_CALJA</name>
<dbReference type="Proteomes" id="UP000008225">
    <property type="component" value="Chromosome 10"/>
</dbReference>
<reference evidence="2" key="2">
    <citation type="submission" date="2025-08" db="UniProtKB">
        <authorList>
            <consortium name="Ensembl"/>
        </authorList>
    </citation>
    <scope>IDENTIFICATION</scope>
</reference>
<dbReference type="Pfam" id="PF07686">
    <property type="entry name" value="V-set"/>
    <property type="match status" value="1"/>
</dbReference>
<reference evidence="2" key="3">
    <citation type="submission" date="2025-09" db="UniProtKB">
        <authorList>
            <consortium name="Ensembl"/>
        </authorList>
    </citation>
    <scope>IDENTIFICATION</scope>
</reference>
<accession>A0A2R8P8Y8</accession>
<organism evidence="2 3">
    <name type="scientific">Callithrix jacchus</name>
    <name type="common">White-tufted-ear marmoset</name>
    <name type="synonym">Simia Jacchus</name>
    <dbReference type="NCBI Taxonomy" id="9483"/>
    <lineage>
        <taxon>Eukaryota</taxon>
        <taxon>Metazoa</taxon>
        <taxon>Chordata</taxon>
        <taxon>Craniata</taxon>
        <taxon>Vertebrata</taxon>
        <taxon>Euteleostomi</taxon>
        <taxon>Mammalia</taxon>
        <taxon>Eutheria</taxon>
        <taxon>Euarchontoglires</taxon>
        <taxon>Primates</taxon>
        <taxon>Haplorrhini</taxon>
        <taxon>Platyrrhini</taxon>
        <taxon>Cebidae</taxon>
        <taxon>Callitrichinae</taxon>
        <taxon>Callithrix</taxon>
        <taxon>Callithrix</taxon>
    </lineage>
</organism>
<dbReference type="InParanoid" id="A0A2R8P8Y8"/>
<dbReference type="AlphaFoldDB" id="A0A2R8P8Y8"/>
<evidence type="ECO:0000259" key="1">
    <source>
        <dbReference type="Pfam" id="PF07686"/>
    </source>
</evidence>
<proteinExistence type="predicted"/>
<dbReference type="InterPro" id="IPR013783">
    <property type="entry name" value="Ig-like_fold"/>
</dbReference>
<dbReference type="Gene3D" id="2.60.40.10">
    <property type="entry name" value="Immunoglobulins"/>
    <property type="match status" value="1"/>
</dbReference>
<feature type="domain" description="Immunoglobulin V-set" evidence="1">
    <location>
        <begin position="2"/>
        <end position="34"/>
    </location>
</feature>
<evidence type="ECO:0000313" key="2">
    <source>
        <dbReference type="Ensembl" id="ENSCJAP00000058122.1"/>
    </source>
</evidence>
<sequence>KHDRYSVNFQKARKSIDLTISALQLEDSATYLCA</sequence>
<dbReference type="SUPFAM" id="SSF48726">
    <property type="entry name" value="Immunoglobulin"/>
    <property type="match status" value="1"/>
</dbReference>
<keyword evidence="3" id="KW-1185">Reference proteome</keyword>
<reference evidence="2" key="1">
    <citation type="submission" date="2009-03" db="EMBL/GenBank/DDBJ databases">
        <authorList>
            <person name="Warren W."/>
            <person name="Ye L."/>
            <person name="Minx P."/>
            <person name="Worley K."/>
            <person name="Gibbs R."/>
            <person name="Wilson R.K."/>
        </authorList>
    </citation>
    <scope>NUCLEOTIDE SEQUENCE [LARGE SCALE GENOMIC DNA]</scope>
</reference>